<dbReference type="GO" id="GO:0046872">
    <property type="term" value="F:metal ion binding"/>
    <property type="evidence" value="ECO:0007669"/>
    <property type="project" value="UniProtKB-KW"/>
</dbReference>
<evidence type="ECO:0000259" key="12">
    <source>
        <dbReference type="Pfam" id="PF01743"/>
    </source>
</evidence>
<feature type="domain" description="Poly A polymerase head" evidence="12">
    <location>
        <begin position="33"/>
        <end position="152"/>
    </location>
</feature>
<dbReference type="GO" id="GO:0016779">
    <property type="term" value="F:nucleotidyltransferase activity"/>
    <property type="evidence" value="ECO:0007669"/>
    <property type="project" value="UniProtKB-KW"/>
</dbReference>
<evidence type="ECO:0000256" key="6">
    <source>
        <dbReference type="ARBA" id="ARBA00022741"/>
    </source>
</evidence>
<comment type="caution">
    <text evidence="15">The sequence shown here is derived from an EMBL/GenBank/DDBJ whole genome shotgun (WGS) entry which is preliminary data.</text>
</comment>
<keyword evidence="7" id="KW-0692">RNA repair</keyword>
<evidence type="ECO:0000256" key="2">
    <source>
        <dbReference type="ARBA" id="ARBA00022679"/>
    </source>
</evidence>
<dbReference type="SUPFAM" id="SSF81891">
    <property type="entry name" value="Poly A polymerase C-terminal region-like"/>
    <property type="match status" value="1"/>
</dbReference>
<dbReference type="Pfam" id="PF12627">
    <property type="entry name" value="PolyA_pol_RNAbd"/>
    <property type="match status" value="1"/>
</dbReference>
<dbReference type="PANTHER" id="PTHR47545:SF1">
    <property type="entry name" value="MULTIFUNCTIONAL CCA PROTEIN"/>
    <property type="match status" value="1"/>
</dbReference>
<dbReference type="InterPro" id="IPR006674">
    <property type="entry name" value="HD_domain"/>
</dbReference>
<evidence type="ECO:0000256" key="1">
    <source>
        <dbReference type="ARBA" id="ARBA00001946"/>
    </source>
</evidence>
<dbReference type="InterPro" id="IPR050124">
    <property type="entry name" value="tRNA_CCA-adding_enzyme"/>
</dbReference>
<dbReference type="RefSeq" id="WP_154419467.1">
    <property type="nucleotide sequence ID" value="NZ_VUNS01000019.1"/>
</dbReference>
<keyword evidence="9" id="KW-0460">Magnesium</keyword>
<reference evidence="15 16" key="1">
    <citation type="submission" date="2019-08" db="EMBL/GenBank/DDBJ databases">
        <title>In-depth cultivation of the pig gut microbiome towards novel bacterial diversity and tailored functional studies.</title>
        <authorList>
            <person name="Wylensek D."/>
            <person name="Hitch T.C.A."/>
            <person name="Clavel T."/>
        </authorList>
    </citation>
    <scope>NUCLEOTIDE SEQUENCE [LARGE SCALE GENOMIC DNA]</scope>
    <source>
        <strain evidence="15 16">BBE-744-WT-12</strain>
    </source>
</reference>
<dbReference type="GO" id="GO:0042245">
    <property type="term" value="P:RNA repair"/>
    <property type="evidence" value="ECO:0007669"/>
    <property type="project" value="UniProtKB-KW"/>
</dbReference>
<dbReference type="GO" id="GO:0003723">
    <property type="term" value="F:RNA binding"/>
    <property type="evidence" value="ECO:0007669"/>
    <property type="project" value="UniProtKB-KW"/>
</dbReference>
<sequence>MRLLPVQFRPTPLLEAASSVIRTLKGAGFDSGIVGGGVRDSLLGRPLSDCDIVTAARPEELAKLFPGSRLVGASFGVSLVRHGGFEFEVAAARQERFYLDGRHPGEVRYTRDLAVDMQRRDFTVNALWYDPVTEIVHDAVGGIDDLERGVLRTVGEPEERFSEDYLRMLRAVRFVSRLRFRLDPAAERAIRRLAAKCGELTGERLRGELSSMLTGPDPAGAVRLLERTGILAVVLPEVAVLRGVEQPPEFHPEGDVLTHTLLMLEHMAKPDPLLAWSVLLHDVGKAVTQSRDETGRIRFFGHETAGAETAAAILERFRFSTAERDGIVQAVRNHMRFASVPRMKPAKLRRLLADPNFPLELELHRLDCIACHGILDVFVFLLDRLAETPHLQTLPEPFVMGRDLVAAGVRPGPRFRPVLEKVFDRQLAGAFASREEALACALRLLDSGG</sequence>
<dbReference type="Gene3D" id="3.30.460.10">
    <property type="entry name" value="Beta Polymerase, domain 2"/>
    <property type="match status" value="1"/>
</dbReference>
<name>A0A844G6H4_9BACT</name>
<dbReference type="AlphaFoldDB" id="A0A844G6H4"/>
<dbReference type="Proteomes" id="UP000435649">
    <property type="component" value="Unassembled WGS sequence"/>
</dbReference>
<evidence type="ECO:0000256" key="11">
    <source>
        <dbReference type="RuleBase" id="RU003953"/>
    </source>
</evidence>
<evidence type="ECO:0000256" key="10">
    <source>
        <dbReference type="ARBA" id="ARBA00022884"/>
    </source>
</evidence>
<dbReference type="PANTHER" id="PTHR47545">
    <property type="entry name" value="MULTIFUNCTIONAL CCA PROTEIN"/>
    <property type="match status" value="1"/>
</dbReference>
<keyword evidence="5" id="KW-0479">Metal-binding</keyword>
<evidence type="ECO:0000256" key="4">
    <source>
        <dbReference type="ARBA" id="ARBA00022695"/>
    </source>
</evidence>
<dbReference type="InterPro" id="IPR002646">
    <property type="entry name" value="PolA_pol_head_dom"/>
</dbReference>
<dbReference type="Pfam" id="PF01966">
    <property type="entry name" value="HD"/>
    <property type="match status" value="1"/>
</dbReference>
<gene>
    <name evidence="15" type="ORF">FYJ85_15730</name>
</gene>
<dbReference type="InterPro" id="IPR043519">
    <property type="entry name" value="NT_sf"/>
</dbReference>
<dbReference type="SUPFAM" id="SSF81301">
    <property type="entry name" value="Nucleotidyltransferase"/>
    <property type="match status" value="1"/>
</dbReference>
<keyword evidence="6" id="KW-0547">Nucleotide-binding</keyword>
<dbReference type="Pfam" id="PF01743">
    <property type="entry name" value="PolyA_pol"/>
    <property type="match status" value="1"/>
</dbReference>
<feature type="domain" description="HD" evidence="13">
    <location>
        <begin position="259"/>
        <end position="341"/>
    </location>
</feature>
<keyword evidence="8" id="KW-0067">ATP-binding</keyword>
<dbReference type="CDD" id="cd05398">
    <property type="entry name" value="NT_ClassII-CCAase"/>
    <property type="match status" value="1"/>
</dbReference>
<evidence type="ECO:0000259" key="14">
    <source>
        <dbReference type="Pfam" id="PF12627"/>
    </source>
</evidence>
<comment type="similarity">
    <text evidence="11">Belongs to the tRNA nucleotidyltransferase/poly(A) polymerase family.</text>
</comment>
<feature type="domain" description="tRNA nucleotidyltransferase/poly(A) polymerase RNA and SrmB- binding" evidence="14">
    <location>
        <begin position="180"/>
        <end position="239"/>
    </location>
</feature>
<evidence type="ECO:0000256" key="3">
    <source>
        <dbReference type="ARBA" id="ARBA00022694"/>
    </source>
</evidence>
<keyword evidence="2 11" id="KW-0808">Transferase</keyword>
<dbReference type="Gene3D" id="1.10.3090.10">
    <property type="entry name" value="cca-adding enzyme, domain 2"/>
    <property type="match status" value="1"/>
</dbReference>
<dbReference type="InterPro" id="IPR032828">
    <property type="entry name" value="PolyA_RNA-bd"/>
</dbReference>
<keyword evidence="3" id="KW-0819">tRNA processing</keyword>
<accession>A0A844G6H4</accession>
<organism evidence="15 16">
    <name type="scientific">Victivallis lenta</name>
    <dbReference type="NCBI Taxonomy" id="2606640"/>
    <lineage>
        <taxon>Bacteria</taxon>
        <taxon>Pseudomonadati</taxon>
        <taxon>Lentisphaerota</taxon>
        <taxon>Lentisphaeria</taxon>
        <taxon>Victivallales</taxon>
        <taxon>Victivallaceae</taxon>
        <taxon>Victivallis</taxon>
    </lineage>
</organism>
<evidence type="ECO:0000259" key="13">
    <source>
        <dbReference type="Pfam" id="PF01966"/>
    </source>
</evidence>
<evidence type="ECO:0000256" key="9">
    <source>
        <dbReference type="ARBA" id="ARBA00022842"/>
    </source>
</evidence>
<proteinExistence type="inferred from homology"/>
<evidence type="ECO:0000256" key="8">
    <source>
        <dbReference type="ARBA" id="ARBA00022840"/>
    </source>
</evidence>
<keyword evidence="4" id="KW-0548">Nucleotidyltransferase</keyword>
<dbReference type="GO" id="GO:0005524">
    <property type="term" value="F:ATP binding"/>
    <property type="evidence" value="ECO:0007669"/>
    <property type="project" value="UniProtKB-KW"/>
</dbReference>
<keyword evidence="10 11" id="KW-0694">RNA-binding</keyword>
<dbReference type="GO" id="GO:0008033">
    <property type="term" value="P:tRNA processing"/>
    <property type="evidence" value="ECO:0007669"/>
    <property type="project" value="UniProtKB-KW"/>
</dbReference>
<evidence type="ECO:0000256" key="7">
    <source>
        <dbReference type="ARBA" id="ARBA00022800"/>
    </source>
</evidence>
<evidence type="ECO:0000313" key="16">
    <source>
        <dbReference type="Proteomes" id="UP000435649"/>
    </source>
</evidence>
<comment type="cofactor">
    <cofactor evidence="1">
        <name>Mg(2+)</name>
        <dbReference type="ChEBI" id="CHEBI:18420"/>
    </cofactor>
</comment>
<evidence type="ECO:0000256" key="5">
    <source>
        <dbReference type="ARBA" id="ARBA00022723"/>
    </source>
</evidence>
<protein>
    <submittedName>
        <fullName evidence="15">CCA tRNA nucleotidyltransferase</fullName>
    </submittedName>
</protein>
<dbReference type="EMBL" id="VUNS01000019">
    <property type="protein sequence ID" value="MST98492.1"/>
    <property type="molecule type" value="Genomic_DNA"/>
</dbReference>
<keyword evidence="16" id="KW-1185">Reference proteome</keyword>
<evidence type="ECO:0000313" key="15">
    <source>
        <dbReference type="EMBL" id="MST98492.1"/>
    </source>
</evidence>